<dbReference type="NCBIfam" id="NF038345">
    <property type="entry name" value="wall_hydro_RipC"/>
    <property type="match status" value="1"/>
</dbReference>
<keyword evidence="10" id="KW-1185">Reference proteome</keyword>
<protein>
    <submittedName>
        <fullName evidence="9">Peptidoglycan hydrolase RipC</fullName>
    </submittedName>
</protein>
<dbReference type="InterPro" id="IPR000064">
    <property type="entry name" value="NLP_P60_dom"/>
</dbReference>
<feature type="signal peptide" evidence="7">
    <location>
        <begin position="1"/>
        <end position="26"/>
    </location>
</feature>
<gene>
    <name evidence="9" type="primary">ripC</name>
    <name evidence="9" type="ORF">MIU77_06945</name>
</gene>
<keyword evidence="3 9" id="KW-0378">Hydrolase</keyword>
<evidence type="ECO:0000313" key="10">
    <source>
        <dbReference type="Proteomes" id="UP001055200"/>
    </source>
</evidence>
<feature type="coiled-coil region" evidence="5">
    <location>
        <begin position="35"/>
        <end position="87"/>
    </location>
</feature>
<dbReference type="Pfam" id="PF00877">
    <property type="entry name" value="NLPC_P60"/>
    <property type="match status" value="1"/>
</dbReference>
<evidence type="ECO:0000256" key="4">
    <source>
        <dbReference type="ARBA" id="ARBA00022807"/>
    </source>
</evidence>
<evidence type="ECO:0000256" key="5">
    <source>
        <dbReference type="SAM" id="Coils"/>
    </source>
</evidence>
<evidence type="ECO:0000256" key="2">
    <source>
        <dbReference type="ARBA" id="ARBA00022670"/>
    </source>
</evidence>
<evidence type="ECO:0000256" key="6">
    <source>
        <dbReference type="SAM" id="MobiDB-lite"/>
    </source>
</evidence>
<dbReference type="PROSITE" id="PS51935">
    <property type="entry name" value="NLPC_P60"/>
    <property type="match status" value="1"/>
</dbReference>
<organism evidence="9 10">
    <name type="scientific">Mycolicibacillus parakoreensis</name>
    <dbReference type="NCBI Taxonomy" id="1069221"/>
    <lineage>
        <taxon>Bacteria</taxon>
        <taxon>Bacillati</taxon>
        <taxon>Actinomycetota</taxon>
        <taxon>Actinomycetes</taxon>
        <taxon>Mycobacteriales</taxon>
        <taxon>Mycobacteriaceae</taxon>
        <taxon>Mycolicibacillus</taxon>
    </lineage>
</organism>
<feature type="region of interest" description="Disordered" evidence="6">
    <location>
        <begin position="212"/>
        <end position="245"/>
    </location>
</feature>
<dbReference type="Gene3D" id="3.90.1720.10">
    <property type="entry name" value="endopeptidase domain like (from Nostoc punctiforme)"/>
    <property type="match status" value="1"/>
</dbReference>
<dbReference type="GO" id="GO:0016787">
    <property type="term" value="F:hydrolase activity"/>
    <property type="evidence" value="ECO:0007669"/>
    <property type="project" value="UniProtKB-KW"/>
</dbReference>
<evidence type="ECO:0000313" key="9">
    <source>
        <dbReference type="EMBL" id="ULN54516.1"/>
    </source>
</evidence>
<reference evidence="9" key="1">
    <citation type="submission" date="2022-08" db="EMBL/GenBank/DDBJ databases">
        <title>Complete genome sequence of 14 non-tuberculosis mycobacteria type-strains.</title>
        <authorList>
            <person name="Igarashi Y."/>
            <person name="Osugi A."/>
            <person name="Mitarai S."/>
        </authorList>
    </citation>
    <scope>NUCLEOTIDE SEQUENCE</scope>
    <source>
        <strain evidence="9">DSM 45575</strain>
    </source>
</reference>
<dbReference type="SUPFAM" id="SSF54001">
    <property type="entry name" value="Cysteine proteinases"/>
    <property type="match status" value="1"/>
</dbReference>
<dbReference type="PANTHER" id="PTHR47359:SF3">
    <property type="entry name" value="NLP_P60 DOMAIN-CONTAINING PROTEIN-RELATED"/>
    <property type="match status" value="1"/>
</dbReference>
<dbReference type="PANTHER" id="PTHR47359">
    <property type="entry name" value="PEPTIDOGLYCAN DL-ENDOPEPTIDASE CWLO"/>
    <property type="match status" value="1"/>
</dbReference>
<keyword evidence="5" id="KW-0175">Coiled coil</keyword>
<feature type="chain" id="PRO_5047193490" evidence="7">
    <location>
        <begin position="27"/>
        <end position="360"/>
    </location>
</feature>
<evidence type="ECO:0000256" key="7">
    <source>
        <dbReference type="SAM" id="SignalP"/>
    </source>
</evidence>
<accession>A0ABY3U3I6</accession>
<dbReference type="InterPro" id="IPR051794">
    <property type="entry name" value="PG_Endopeptidase_C40"/>
</dbReference>
<keyword evidence="7" id="KW-0732">Signal</keyword>
<dbReference type="Proteomes" id="UP001055200">
    <property type="component" value="Chromosome"/>
</dbReference>
<feature type="coiled-coil region" evidence="5">
    <location>
        <begin position="172"/>
        <end position="199"/>
    </location>
</feature>
<sequence>MHRTLRGIRRPVVATVTGLTMASAVAAAGVAADPADDALAKLNELSRQAEQTTEAMHSAQIDLDEKLADQRAAEEQHDKDLAAAEQARNQLAGYQRSVDGFAATMYMGGRTDGFDAIMTASSPQAVIDKLSVQQVMGTEMNTQMTQFRQAGVRASEAEQASAASAAEAKAAADEAAEVRSGLQAKARELQTQIAIVKAQYLALTPVQRTALADVGPPPEALPADPPPPEAVPGGPPDALLPGAGSGAGSVAVQAALTRVGSPYSWGGSGPGAFDCSGLVMWAFQQAGISLPHSSYALAAGGQPVSLSELQPGDVLSFYSDASHVGLYIGDGMIVHASTYGVPVAVVPMTASGPIYNARRY</sequence>
<name>A0ABY3U3I6_9MYCO</name>
<evidence type="ECO:0000256" key="3">
    <source>
        <dbReference type="ARBA" id="ARBA00022801"/>
    </source>
</evidence>
<evidence type="ECO:0000256" key="1">
    <source>
        <dbReference type="ARBA" id="ARBA00007074"/>
    </source>
</evidence>
<evidence type="ECO:0000259" key="8">
    <source>
        <dbReference type="PROSITE" id="PS51935"/>
    </source>
</evidence>
<keyword evidence="2" id="KW-0645">Protease</keyword>
<keyword evidence="4" id="KW-0788">Thiol protease</keyword>
<dbReference type="InterPro" id="IPR038765">
    <property type="entry name" value="Papain-like_cys_pep_sf"/>
</dbReference>
<feature type="compositionally biased region" description="Pro residues" evidence="6">
    <location>
        <begin position="215"/>
        <end position="235"/>
    </location>
</feature>
<dbReference type="EMBL" id="CP092365">
    <property type="protein sequence ID" value="ULN54516.1"/>
    <property type="molecule type" value="Genomic_DNA"/>
</dbReference>
<feature type="compositionally biased region" description="Low complexity" evidence="6">
    <location>
        <begin position="236"/>
        <end position="245"/>
    </location>
</feature>
<feature type="domain" description="NlpC/P60" evidence="8">
    <location>
        <begin position="245"/>
        <end position="360"/>
    </location>
</feature>
<proteinExistence type="inferred from homology"/>
<comment type="similarity">
    <text evidence="1">Belongs to the peptidase C40 family.</text>
</comment>